<reference evidence="5" key="1">
    <citation type="journal article" date="2017" name="Nature">
        <title>The genome of Chenopodium quinoa.</title>
        <authorList>
            <person name="Jarvis D.E."/>
            <person name="Ho Y.S."/>
            <person name="Lightfoot D.J."/>
            <person name="Schmoeckel S.M."/>
            <person name="Li B."/>
            <person name="Borm T.J.A."/>
            <person name="Ohyanagi H."/>
            <person name="Mineta K."/>
            <person name="Michell C.T."/>
            <person name="Saber N."/>
            <person name="Kharbatia N.M."/>
            <person name="Rupper R.R."/>
            <person name="Sharp A.R."/>
            <person name="Dally N."/>
            <person name="Boughton B.A."/>
            <person name="Woo Y.H."/>
            <person name="Gao G."/>
            <person name="Schijlen E.G.W.M."/>
            <person name="Guo X."/>
            <person name="Momin A.A."/>
            <person name="Negrao S."/>
            <person name="Al-Babili S."/>
            <person name="Gehring C."/>
            <person name="Roessner U."/>
            <person name="Jung C."/>
            <person name="Murphy K."/>
            <person name="Arold S.T."/>
            <person name="Gojobori T."/>
            <person name="van der Linden C.G."/>
            <person name="van Loo E.N."/>
            <person name="Jellen E.N."/>
            <person name="Maughan P.J."/>
            <person name="Tester M."/>
        </authorList>
    </citation>
    <scope>NUCLEOTIDE SEQUENCE [LARGE SCALE GENOMIC DNA]</scope>
    <source>
        <strain evidence="5">cv. PI 614886</strain>
    </source>
</reference>
<dbReference type="SUPFAM" id="SSF49590">
    <property type="entry name" value="PHL pollen allergen"/>
    <property type="match status" value="1"/>
</dbReference>
<dbReference type="InterPro" id="IPR007112">
    <property type="entry name" value="Expansin/allergen_DPBB_dom"/>
</dbReference>
<keyword evidence="2" id="KW-0964">Secreted</keyword>
<dbReference type="PANTHER" id="PTHR31692:SF56">
    <property type="entry name" value="EXPANSIN-B2-RELATED"/>
    <property type="match status" value="1"/>
</dbReference>
<dbReference type="PANTHER" id="PTHR31692">
    <property type="entry name" value="EXPANSIN-B3"/>
    <property type="match status" value="1"/>
</dbReference>
<evidence type="ECO:0000256" key="2">
    <source>
        <dbReference type="ARBA" id="ARBA00022525"/>
    </source>
</evidence>
<protein>
    <recommendedName>
        <fullName evidence="7">Expansin-like EG45 domain-containing protein</fullName>
    </recommendedName>
</protein>
<comment type="subcellular location">
    <subcellularLocation>
        <location evidence="1">Secreted</location>
    </subcellularLocation>
</comment>
<organism evidence="5 6">
    <name type="scientific">Chenopodium quinoa</name>
    <name type="common">Quinoa</name>
    <dbReference type="NCBI Taxonomy" id="63459"/>
    <lineage>
        <taxon>Eukaryota</taxon>
        <taxon>Viridiplantae</taxon>
        <taxon>Streptophyta</taxon>
        <taxon>Embryophyta</taxon>
        <taxon>Tracheophyta</taxon>
        <taxon>Spermatophyta</taxon>
        <taxon>Magnoliopsida</taxon>
        <taxon>eudicotyledons</taxon>
        <taxon>Gunneridae</taxon>
        <taxon>Pentapetalae</taxon>
        <taxon>Caryophyllales</taxon>
        <taxon>Chenopodiaceae</taxon>
        <taxon>Chenopodioideae</taxon>
        <taxon>Atripliceae</taxon>
        <taxon>Chenopodium</taxon>
    </lineage>
</organism>
<evidence type="ECO:0000259" key="4">
    <source>
        <dbReference type="PROSITE" id="PS50843"/>
    </source>
</evidence>
<proteinExistence type="predicted"/>
<dbReference type="InterPro" id="IPR036749">
    <property type="entry name" value="Expansin_CBD_sf"/>
</dbReference>
<dbReference type="InterPro" id="IPR036908">
    <property type="entry name" value="RlpA-like_sf"/>
</dbReference>
<dbReference type="Pfam" id="PF01357">
    <property type="entry name" value="Expansin_C"/>
    <property type="match status" value="1"/>
</dbReference>
<dbReference type="InterPro" id="IPR007117">
    <property type="entry name" value="Expansin_CBD"/>
</dbReference>
<dbReference type="InterPro" id="IPR009009">
    <property type="entry name" value="RlpA-like_DPBB"/>
</dbReference>
<evidence type="ECO:0000313" key="5">
    <source>
        <dbReference type="EnsemblPlants" id="AUR62018308-RA:cds"/>
    </source>
</evidence>
<evidence type="ECO:0008006" key="7">
    <source>
        <dbReference type="Google" id="ProtNLM"/>
    </source>
</evidence>
<dbReference type="SUPFAM" id="SSF50685">
    <property type="entry name" value="Barwin-like endoglucanases"/>
    <property type="match status" value="1"/>
</dbReference>
<reference evidence="5" key="2">
    <citation type="submission" date="2021-03" db="UniProtKB">
        <authorList>
            <consortium name="EnsemblPlants"/>
        </authorList>
    </citation>
    <scope>IDENTIFICATION</scope>
</reference>
<keyword evidence="6" id="KW-1185">Reference proteome</keyword>
<dbReference type="PROSITE" id="PS50843">
    <property type="entry name" value="EXPANSIN_CBD"/>
    <property type="match status" value="1"/>
</dbReference>
<dbReference type="GO" id="GO:0009653">
    <property type="term" value="P:anatomical structure morphogenesis"/>
    <property type="evidence" value="ECO:0007669"/>
    <property type="project" value="UniProtKB-ARBA"/>
</dbReference>
<sequence>MHKVKVKCTEHSACSGEGVTVTIIDHCPGCRPSDMAHFDMSGKAFGAMAKYGLADQLRNAGNLYIQYQRVKCNYPGVPVAIRVDPGSNPHYFAFIIEYEDGEGIESVKLKQQYGGWIDAQRSWGADMGT</sequence>
<evidence type="ECO:0000313" key="6">
    <source>
        <dbReference type="Proteomes" id="UP000596660"/>
    </source>
</evidence>
<dbReference type="EnsemblPlants" id="AUR62018308-RA">
    <property type="protein sequence ID" value="AUR62018308-RA:cds"/>
    <property type="gene ID" value="AUR62018308"/>
</dbReference>
<dbReference type="Pfam" id="PF03330">
    <property type="entry name" value="DPBB_1"/>
    <property type="match status" value="1"/>
</dbReference>
<dbReference type="Proteomes" id="UP000596660">
    <property type="component" value="Unplaced"/>
</dbReference>
<dbReference type="Gene3D" id="2.40.40.10">
    <property type="entry name" value="RlpA-like domain"/>
    <property type="match status" value="1"/>
</dbReference>
<feature type="domain" description="Expansin-like CBD" evidence="4">
    <location>
        <begin position="90"/>
        <end position="129"/>
    </location>
</feature>
<dbReference type="AlphaFoldDB" id="A0A803LSW4"/>
<dbReference type="Gramene" id="AUR62018308-RA">
    <property type="protein sequence ID" value="AUR62018308-RA:cds"/>
    <property type="gene ID" value="AUR62018308"/>
</dbReference>
<dbReference type="PROSITE" id="PS50842">
    <property type="entry name" value="EXPANSIN_EG45"/>
    <property type="match status" value="1"/>
</dbReference>
<dbReference type="GO" id="GO:0005576">
    <property type="term" value="C:extracellular region"/>
    <property type="evidence" value="ECO:0007669"/>
    <property type="project" value="UniProtKB-SubCell"/>
</dbReference>
<name>A0A803LSW4_CHEQI</name>
<dbReference type="InterPro" id="IPR005795">
    <property type="entry name" value="LolPI"/>
</dbReference>
<evidence type="ECO:0000259" key="3">
    <source>
        <dbReference type="PROSITE" id="PS50842"/>
    </source>
</evidence>
<dbReference type="PRINTS" id="PR00829">
    <property type="entry name" value="LOLP1ALLERGN"/>
</dbReference>
<dbReference type="Gene3D" id="2.60.40.760">
    <property type="entry name" value="Expansin, cellulose-binding-like domain"/>
    <property type="match status" value="1"/>
</dbReference>
<evidence type="ECO:0000256" key="1">
    <source>
        <dbReference type="ARBA" id="ARBA00004613"/>
    </source>
</evidence>
<accession>A0A803LSW4</accession>
<feature type="domain" description="Expansin-like EG45" evidence="3">
    <location>
        <begin position="5"/>
        <end position="77"/>
    </location>
</feature>